<dbReference type="InterPro" id="IPR052523">
    <property type="entry name" value="Trichothecene_AcTrans"/>
</dbReference>
<dbReference type="CDD" id="cd04301">
    <property type="entry name" value="NAT_SF"/>
    <property type="match status" value="1"/>
</dbReference>
<sequence>MAGESFKLRRLDNPTDVQLTASADIFAELEKDDVALRAMSGGDPDLLRPLGLAMIRAIALDGKIYAATNDADDVLGYVVTMPPGKVLFSTPEQKSLGYNQFKERLSEEAKDFYAAYLRKHPDFVSKSIAPLTRIDVWWLHIVMTRSQSQKQGIASGLIRMILKEASEAGATAVLSTTNPLNVPFYEGLGFLVADKMDASSPWGNWTMWIMKHEPKQ</sequence>
<dbReference type="GO" id="GO:0016747">
    <property type="term" value="F:acyltransferase activity, transferring groups other than amino-acyl groups"/>
    <property type="evidence" value="ECO:0007669"/>
    <property type="project" value="InterPro"/>
</dbReference>
<dbReference type="Gene3D" id="3.40.630.30">
    <property type="match status" value="1"/>
</dbReference>
<dbReference type="OrthoDB" id="61113at2759"/>
<dbReference type="PROSITE" id="PS51186">
    <property type="entry name" value="GNAT"/>
    <property type="match status" value="1"/>
</dbReference>
<dbReference type="PANTHER" id="PTHR42791">
    <property type="entry name" value="GNAT FAMILY ACETYLTRANSFERASE"/>
    <property type="match status" value="1"/>
</dbReference>
<dbReference type="PANTHER" id="PTHR42791:SF1">
    <property type="entry name" value="N-ACETYLTRANSFERASE DOMAIN-CONTAINING PROTEIN"/>
    <property type="match status" value="1"/>
</dbReference>
<comment type="caution">
    <text evidence="2">The sequence shown here is derived from an EMBL/GenBank/DDBJ whole genome shotgun (WGS) entry which is preliminary data.</text>
</comment>
<evidence type="ECO:0000313" key="3">
    <source>
        <dbReference type="Proteomes" id="UP000292702"/>
    </source>
</evidence>
<dbReference type="InterPro" id="IPR016181">
    <property type="entry name" value="Acyl_CoA_acyltransferase"/>
</dbReference>
<dbReference type="AlphaFoldDB" id="A0A4R0RXC8"/>
<organism evidence="2 3">
    <name type="scientific">Steccherinum ochraceum</name>
    <dbReference type="NCBI Taxonomy" id="92696"/>
    <lineage>
        <taxon>Eukaryota</taxon>
        <taxon>Fungi</taxon>
        <taxon>Dikarya</taxon>
        <taxon>Basidiomycota</taxon>
        <taxon>Agaricomycotina</taxon>
        <taxon>Agaricomycetes</taxon>
        <taxon>Polyporales</taxon>
        <taxon>Steccherinaceae</taxon>
        <taxon>Steccherinum</taxon>
    </lineage>
</organism>
<dbReference type="InterPro" id="IPR000182">
    <property type="entry name" value="GNAT_dom"/>
</dbReference>
<dbReference type="EMBL" id="RWJN01000004">
    <property type="protein sequence ID" value="TCD71625.1"/>
    <property type="molecule type" value="Genomic_DNA"/>
</dbReference>
<gene>
    <name evidence="2" type="ORF">EIP91_007372</name>
</gene>
<accession>A0A4R0RXC8</accession>
<evidence type="ECO:0000313" key="2">
    <source>
        <dbReference type="EMBL" id="TCD71625.1"/>
    </source>
</evidence>
<dbReference type="Proteomes" id="UP000292702">
    <property type="component" value="Unassembled WGS sequence"/>
</dbReference>
<dbReference type="STRING" id="92696.A0A4R0RXC8"/>
<dbReference type="SUPFAM" id="SSF55729">
    <property type="entry name" value="Acyl-CoA N-acyltransferases (Nat)"/>
    <property type="match status" value="1"/>
</dbReference>
<name>A0A4R0RXC8_9APHY</name>
<proteinExistence type="predicted"/>
<protein>
    <recommendedName>
        <fullName evidence="1">N-acetyltransferase domain-containing protein</fullName>
    </recommendedName>
</protein>
<evidence type="ECO:0000259" key="1">
    <source>
        <dbReference type="PROSITE" id="PS51186"/>
    </source>
</evidence>
<dbReference type="Pfam" id="PF13673">
    <property type="entry name" value="Acetyltransf_10"/>
    <property type="match status" value="1"/>
</dbReference>
<feature type="domain" description="N-acetyltransferase" evidence="1">
    <location>
        <begin position="84"/>
        <end position="215"/>
    </location>
</feature>
<reference evidence="2 3" key="1">
    <citation type="submission" date="2018-11" db="EMBL/GenBank/DDBJ databases">
        <title>Genome assembly of Steccherinum ochraceum LE-BIN_3174, the white-rot fungus of the Steccherinaceae family (The Residual Polyporoid clade, Polyporales, Basidiomycota).</title>
        <authorList>
            <person name="Fedorova T.V."/>
            <person name="Glazunova O.A."/>
            <person name="Landesman E.O."/>
            <person name="Moiseenko K.V."/>
            <person name="Psurtseva N.V."/>
            <person name="Savinova O.S."/>
            <person name="Shakhova N.V."/>
            <person name="Tyazhelova T.V."/>
            <person name="Vasina D.V."/>
        </authorList>
    </citation>
    <scope>NUCLEOTIDE SEQUENCE [LARGE SCALE GENOMIC DNA]</scope>
    <source>
        <strain evidence="2 3">LE-BIN_3174</strain>
    </source>
</reference>
<keyword evidence="3" id="KW-1185">Reference proteome</keyword>